<dbReference type="AlphaFoldDB" id="A0A438K4K4"/>
<dbReference type="InterPro" id="IPR013103">
    <property type="entry name" value="RVT_2"/>
</dbReference>
<dbReference type="Pfam" id="PF25597">
    <property type="entry name" value="SH3_retrovirus"/>
    <property type="match status" value="1"/>
</dbReference>
<dbReference type="EMBL" id="QGNW01000016">
    <property type="protein sequence ID" value="RVX16118.1"/>
    <property type="molecule type" value="Genomic_DNA"/>
</dbReference>
<accession>A0A438K4K4</accession>
<protein>
    <submittedName>
        <fullName evidence="4">Retrovirus-related Pol polyprotein from transposon RE2</fullName>
    </submittedName>
</protein>
<evidence type="ECO:0000313" key="5">
    <source>
        <dbReference type="Proteomes" id="UP000288805"/>
    </source>
</evidence>
<sequence>MGYSLNHKGYKRLDSNGKLYISRDVIFDETTFPFAQIDQSSYSIHNSSSLSNSIPSASPLILTVPSQTHSHPISYLCLVATSIDKPINEKDKLTKKSREYSCHDNKKQNGITKPKVYIAAVKEPKIVELALQKNEWKQAMIFEFEALQRNNTWSLVPLPKGRIPIGCRWVYRVKENPDGFVDEKHPEYVCRQHKALYGLKQAPRAWFERLHKALLQSGFVSSKTDQSLFFRITSTHTTYILVYVGDILITGSNAGVVTHIVNGFHLSQQKYIRDLLVKTKMLQAKGLPTPMTSGSKISSQDGVPIENA</sequence>
<feature type="region of interest" description="Disordered" evidence="1">
    <location>
        <begin position="287"/>
        <end position="308"/>
    </location>
</feature>
<feature type="domain" description="Retroviral polymerase SH3-like" evidence="3">
    <location>
        <begin position="1"/>
        <end position="37"/>
    </location>
</feature>
<gene>
    <name evidence="4" type="primary">RE2_71</name>
    <name evidence="4" type="ORF">CK203_014592</name>
</gene>
<proteinExistence type="predicted"/>
<evidence type="ECO:0000259" key="2">
    <source>
        <dbReference type="Pfam" id="PF07727"/>
    </source>
</evidence>
<dbReference type="Proteomes" id="UP000288805">
    <property type="component" value="Unassembled WGS sequence"/>
</dbReference>
<name>A0A438K4K4_VITVI</name>
<feature type="compositionally biased region" description="Polar residues" evidence="1">
    <location>
        <begin position="290"/>
        <end position="301"/>
    </location>
</feature>
<organism evidence="4 5">
    <name type="scientific">Vitis vinifera</name>
    <name type="common">Grape</name>
    <dbReference type="NCBI Taxonomy" id="29760"/>
    <lineage>
        <taxon>Eukaryota</taxon>
        <taxon>Viridiplantae</taxon>
        <taxon>Streptophyta</taxon>
        <taxon>Embryophyta</taxon>
        <taxon>Tracheophyta</taxon>
        <taxon>Spermatophyta</taxon>
        <taxon>Magnoliopsida</taxon>
        <taxon>eudicotyledons</taxon>
        <taxon>Gunneridae</taxon>
        <taxon>Pentapetalae</taxon>
        <taxon>rosids</taxon>
        <taxon>Vitales</taxon>
        <taxon>Vitaceae</taxon>
        <taxon>Viteae</taxon>
        <taxon>Vitis</taxon>
    </lineage>
</organism>
<evidence type="ECO:0000313" key="4">
    <source>
        <dbReference type="EMBL" id="RVX16118.1"/>
    </source>
</evidence>
<comment type="caution">
    <text evidence="4">The sequence shown here is derived from an EMBL/GenBank/DDBJ whole genome shotgun (WGS) entry which is preliminary data.</text>
</comment>
<evidence type="ECO:0000256" key="1">
    <source>
        <dbReference type="SAM" id="MobiDB-lite"/>
    </source>
</evidence>
<dbReference type="InterPro" id="IPR057670">
    <property type="entry name" value="SH3_retrovirus"/>
</dbReference>
<dbReference type="Pfam" id="PF07727">
    <property type="entry name" value="RVT_2"/>
    <property type="match status" value="1"/>
</dbReference>
<evidence type="ECO:0000259" key="3">
    <source>
        <dbReference type="Pfam" id="PF25597"/>
    </source>
</evidence>
<reference evidence="4 5" key="1">
    <citation type="journal article" date="2018" name="PLoS Genet.">
        <title>Population sequencing reveals clonal diversity and ancestral inbreeding in the grapevine cultivar Chardonnay.</title>
        <authorList>
            <person name="Roach M.J."/>
            <person name="Johnson D.L."/>
            <person name="Bohlmann J."/>
            <person name="van Vuuren H.J."/>
            <person name="Jones S.J."/>
            <person name="Pretorius I.S."/>
            <person name="Schmidt S.A."/>
            <person name="Borneman A.R."/>
        </authorList>
    </citation>
    <scope>NUCLEOTIDE SEQUENCE [LARGE SCALE GENOMIC DNA]</scope>
    <source>
        <strain evidence="5">cv. Chardonnay</strain>
        <tissue evidence="4">Leaf</tissue>
    </source>
</reference>
<feature type="domain" description="Reverse transcriptase Ty1/copia-type" evidence="2">
    <location>
        <begin position="176"/>
        <end position="258"/>
    </location>
</feature>